<proteinExistence type="predicted"/>
<dbReference type="EMBL" id="JASSZA010000020">
    <property type="protein sequence ID" value="KAK2086734.1"/>
    <property type="molecule type" value="Genomic_DNA"/>
</dbReference>
<organism evidence="2 3">
    <name type="scientific">Saguinus oedipus</name>
    <name type="common">Cotton-top tamarin</name>
    <name type="synonym">Oedipomidas oedipus</name>
    <dbReference type="NCBI Taxonomy" id="9490"/>
    <lineage>
        <taxon>Eukaryota</taxon>
        <taxon>Metazoa</taxon>
        <taxon>Chordata</taxon>
        <taxon>Craniata</taxon>
        <taxon>Vertebrata</taxon>
        <taxon>Euteleostomi</taxon>
        <taxon>Mammalia</taxon>
        <taxon>Eutheria</taxon>
        <taxon>Euarchontoglires</taxon>
        <taxon>Primates</taxon>
        <taxon>Haplorrhini</taxon>
        <taxon>Platyrrhini</taxon>
        <taxon>Cebidae</taxon>
        <taxon>Callitrichinae</taxon>
        <taxon>Saguinus</taxon>
    </lineage>
</organism>
<sequence>MEGEEMDIGPDVDTLVSDKSDEENDQQPLSGEDSGIQVDSTPLEEQDPNRKLGPCISWKDHFDMIKQMSQMTEAGWNIMWSISTGQPGPPNQHLYSSDPLYVPDDRVLVTETQVILETLCGQGALRADRAYSLPQVSLLFSPWVETVWPYLKTVDEWIVHGHLWDNTREFIIQRVMIDYHFIVKSSPVKNLGRENGREVCKFMSQEMVNGENFYSTSEEDRITCQERQKVKKKMSDNASASCGSDQGPSSRQHTVVSSFKLVLKQILMADKSMQLLKNLQYAESTTCQAAARGTCSVFCVFLDVGTPDPTPSCHPDT</sequence>
<evidence type="ECO:0000313" key="2">
    <source>
        <dbReference type="EMBL" id="KAK2086734.1"/>
    </source>
</evidence>
<evidence type="ECO:0000313" key="3">
    <source>
        <dbReference type="Proteomes" id="UP001266305"/>
    </source>
</evidence>
<feature type="compositionally biased region" description="Acidic residues" evidence="1">
    <location>
        <begin position="1"/>
        <end position="10"/>
    </location>
</feature>
<feature type="region of interest" description="Disordered" evidence="1">
    <location>
        <begin position="1"/>
        <end position="52"/>
    </location>
</feature>
<protein>
    <submittedName>
        <fullName evidence="2">Uncharacterized protein</fullName>
    </submittedName>
</protein>
<comment type="caution">
    <text evidence="2">The sequence shown here is derived from an EMBL/GenBank/DDBJ whole genome shotgun (WGS) entry which is preliminary data.</text>
</comment>
<reference evidence="2 3" key="1">
    <citation type="submission" date="2023-05" db="EMBL/GenBank/DDBJ databases">
        <title>B98-5 Cell Line De Novo Hybrid Assembly: An Optical Mapping Approach.</title>
        <authorList>
            <person name="Kananen K."/>
            <person name="Auerbach J.A."/>
            <person name="Kautto E."/>
            <person name="Blachly J.S."/>
        </authorList>
    </citation>
    <scope>NUCLEOTIDE SEQUENCE [LARGE SCALE GENOMIC DNA]</scope>
    <source>
        <strain evidence="2">B95-8</strain>
        <tissue evidence="2">Cell line</tissue>
    </source>
</reference>
<gene>
    <name evidence="2" type="ORF">P7K49_036159</name>
</gene>
<dbReference type="Proteomes" id="UP001266305">
    <property type="component" value="Unassembled WGS sequence"/>
</dbReference>
<keyword evidence="3" id="KW-1185">Reference proteome</keyword>
<accession>A0ABQ9TPM0</accession>
<evidence type="ECO:0000256" key="1">
    <source>
        <dbReference type="SAM" id="MobiDB-lite"/>
    </source>
</evidence>
<name>A0ABQ9TPM0_SAGOE</name>